<evidence type="ECO:0000259" key="8">
    <source>
        <dbReference type="PROSITE" id="PS51007"/>
    </source>
</evidence>
<evidence type="ECO:0000256" key="2">
    <source>
        <dbReference type="ARBA" id="ARBA00022617"/>
    </source>
</evidence>
<keyword evidence="7" id="KW-0812">Transmembrane</keyword>
<keyword evidence="4" id="KW-0249">Electron transport</keyword>
<sequence>MQKKIAAVMIAGLLAVVTYYVFIMDDPGRVTYINHCGACHVQGKAGAPPFGNKAAWAPRIAKGIDVLYANTWNGVNGMPPQGGKAGVSRDDINSAVDYIVSNSGG</sequence>
<proteinExistence type="predicted"/>
<dbReference type="PROSITE" id="PS51007">
    <property type="entry name" value="CYTC"/>
    <property type="match status" value="1"/>
</dbReference>
<dbReference type="GO" id="GO:0005506">
    <property type="term" value="F:iron ion binding"/>
    <property type="evidence" value="ECO:0007669"/>
    <property type="project" value="InterPro"/>
</dbReference>
<keyword evidence="5 6" id="KW-0408">Iron</keyword>
<evidence type="ECO:0000256" key="4">
    <source>
        <dbReference type="ARBA" id="ARBA00022982"/>
    </source>
</evidence>
<accession>A0A450ZQI7</accession>
<evidence type="ECO:0000313" key="9">
    <source>
        <dbReference type="EMBL" id="VFK56092.1"/>
    </source>
</evidence>
<evidence type="ECO:0000313" key="10">
    <source>
        <dbReference type="EMBL" id="VFK62286.1"/>
    </source>
</evidence>
<feature type="transmembrane region" description="Helical" evidence="7">
    <location>
        <begin position="6"/>
        <end position="23"/>
    </location>
</feature>
<keyword evidence="7" id="KW-1133">Transmembrane helix</keyword>
<dbReference type="AlphaFoldDB" id="A0A450ZQI7"/>
<dbReference type="InterPro" id="IPR009056">
    <property type="entry name" value="Cyt_c-like_dom"/>
</dbReference>
<evidence type="ECO:0000313" key="11">
    <source>
        <dbReference type="EMBL" id="VFK63005.1"/>
    </source>
</evidence>
<dbReference type="PRINTS" id="PR00607">
    <property type="entry name" value="CYTCHROMECIE"/>
</dbReference>
<dbReference type="EMBL" id="CAADFX010000193">
    <property type="protein sequence ID" value="VFK63005.1"/>
    <property type="molecule type" value="Genomic_DNA"/>
</dbReference>
<protein>
    <submittedName>
        <fullName evidence="9">Cytochrome C oxidase, cbb3-type, subunit III</fullName>
    </submittedName>
</protein>
<dbReference type="SUPFAM" id="SSF46626">
    <property type="entry name" value="Cytochrome c"/>
    <property type="match status" value="1"/>
</dbReference>
<dbReference type="EMBL" id="CAADFV010000077">
    <property type="protein sequence ID" value="VFK62286.1"/>
    <property type="molecule type" value="Genomic_DNA"/>
</dbReference>
<dbReference type="GO" id="GO:0020037">
    <property type="term" value="F:heme binding"/>
    <property type="evidence" value="ECO:0007669"/>
    <property type="project" value="InterPro"/>
</dbReference>
<dbReference type="Pfam" id="PF13442">
    <property type="entry name" value="Cytochrome_CBB3"/>
    <property type="match status" value="1"/>
</dbReference>
<evidence type="ECO:0000256" key="5">
    <source>
        <dbReference type="ARBA" id="ARBA00023004"/>
    </source>
</evidence>
<dbReference type="InterPro" id="IPR002323">
    <property type="entry name" value="Cyt_CIE"/>
</dbReference>
<keyword evidence="2 6" id="KW-0349">Heme</keyword>
<keyword evidence="3 6" id="KW-0479">Metal-binding</keyword>
<evidence type="ECO:0000256" key="1">
    <source>
        <dbReference type="ARBA" id="ARBA00022448"/>
    </source>
</evidence>
<keyword evidence="1" id="KW-0813">Transport</keyword>
<evidence type="ECO:0000256" key="7">
    <source>
        <dbReference type="SAM" id="Phobius"/>
    </source>
</evidence>
<dbReference type="PANTHER" id="PTHR40942:SF4">
    <property type="entry name" value="CYTOCHROME C5"/>
    <property type="match status" value="1"/>
</dbReference>
<reference evidence="9" key="1">
    <citation type="submission" date="2019-02" db="EMBL/GenBank/DDBJ databases">
        <authorList>
            <person name="Gruber-Vodicka R. H."/>
            <person name="Seah K. B. B."/>
        </authorList>
    </citation>
    <scope>NUCLEOTIDE SEQUENCE</scope>
    <source>
        <strain evidence="11">BECK_BY1</strain>
        <strain evidence="10">BECK_BY2</strain>
        <strain evidence="9">BECK_BY3</strain>
    </source>
</reference>
<dbReference type="PANTHER" id="PTHR40942">
    <property type="match status" value="1"/>
</dbReference>
<dbReference type="InterPro" id="IPR036909">
    <property type="entry name" value="Cyt_c-like_dom_sf"/>
</dbReference>
<feature type="domain" description="Cytochrome c" evidence="8">
    <location>
        <begin position="23"/>
        <end position="103"/>
    </location>
</feature>
<name>A0A450ZQI7_9GAMM</name>
<dbReference type="GO" id="GO:0009055">
    <property type="term" value="F:electron transfer activity"/>
    <property type="evidence" value="ECO:0007669"/>
    <property type="project" value="InterPro"/>
</dbReference>
<organism evidence="9">
    <name type="scientific">Candidatus Kentrum sp. TUN</name>
    <dbReference type="NCBI Taxonomy" id="2126343"/>
    <lineage>
        <taxon>Bacteria</taxon>
        <taxon>Pseudomonadati</taxon>
        <taxon>Pseudomonadota</taxon>
        <taxon>Gammaproteobacteria</taxon>
        <taxon>Candidatus Kentrum</taxon>
    </lineage>
</organism>
<gene>
    <name evidence="11" type="ORF">BECKTUN1418D_GA0071000_11931</name>
    <name evidence="10" type="ORF">BECKTUN1418E_GA0071001_10778</name>
    <name evidence="9" type="ORF">BECKTUN1418F_GA0071002_10808</name>
</gene>
<evidence type="ECO:0000256" key="6">
    <source>
        <dbReference type="PROSITE-ProRule" id="PRU00433"/>
    </source>
</evidence>
<keyword evidence="7" id="KW-0472">Membrane</keyword>
<dbReference type="Gene3D" id="1.10.760.10">
    <property type="entry name" value="Cytochrome c-like domain"/>
    <property type="match status" value="1"/>
</dbReference>
<evidence type="ECO:0000256" key="3">
    <source>
        <dbReference type="ARBA" id="ARBA00022723"/>
    </source>
</evidence>
<dbReference type="EMBL" id="CAADFY010000080">
    <property type="protein sequence ID" value="VFK56092.1"/>
    <property type="molecule type" value="Genomic_DNA"/>
</dbReference>